<dbReference type="InterPro" id="IPR050367">
    <property type="entry name" value="APC_superfamily"/>
</dbReference>
<dbReference type="Gene3D" id="1.20.1740.10">
    <property type="entry name" value="Amino acid/polyamine transporter I"/>
    <property type="match status" value="1"/>
</dbReference>
<reference evidence="10" key="2">
    <citation type="submission" date="2019-08" db="EMBL/GenBank/DDBJ databases">
        <title>Investigation of anaerobic lignin degradation for improved lignocellulosic biofuels.</title>
        <authorList>
            <person name="Deangelis K.PhD."/>
        </authorList>
    </citation>
    <scope>NUCLEOTIDE SEQUENCE [LARGE SCALE GENOMIC DNA]</scope>
    <source>
        <strain evidence="10">128R</strain>
    </source>
</reference>
<feature type="transmembrane region" description="Helical" evidence="9">
    <location>
        <begin position="154"/>
        <end position="174"/>
    </location>
</feature>
<evidence type="ECO:0000256" key="2">
    <source>
        <dbReference type="ARBA" id="ARBA00008220"/>
    </source>
</evidence>
<evidence type="ECO:0000313" key="10">
    <source>
        <dbReference type="EMBL" id="TVZ69209.1"/>
    </source>
</evidence>
<evidence type="ECO:0000256" key="8">
    <source>
        <dbReference type="ARBA" id="ARBA00045636"/>
    </source>
</evidence>
<dbReference type="PANTHER" id="PTHR42770">
    <property type="entry name" value="AMINO ACID TRANSPORTER-RELATED"/>
    <property type="match status" value="1"/>
</dbReference>
<dbReference type="PIRSF" id="PIRSF006060">
    <property type="entry name" value="AA_transporter"/>
    <property type="match status" value="1"/>
</dbReference>
<protein>
    <recommendedName>
        <fullName evidence="3">Arginine/agmatine antiporter</fullName>
    </recommendedName>
</protein>
<dbReference type="PANTHER" id="PTHR42770:SF18">
    <property type="entry name" value="ARGININE_AGMATINE ANTIPORTER"/>
    <property type="match status" value="1"/>
</dbReference>
<feature type="transmembrane region" description="Helical" evidence="9">
    <location>
        <begin position="355"/>
        <end position="376"/>
    </location>
</feature>
<evidence type="ECO:0000256" key="3">
    <source>
        <dbReference type="ARBA" id="ARBA00021069"/>
    </source>
</evidence>
<reference evidence="10" key="1">
    <citation type="submission" date="2019-06" db="EMBL/GenBank/DDBJ databases">
        <authorList>
            <person name="Deangelis K."/>
            <person name="Huntemann M."/>
            <person name="Clum A."/>
            <person name="Pillay M."/>
            <person name="Palaniappan K."/>
            <person name="Varghese N."/>
            <person name="Mikhailova N."/>
            <person name="Stamatis D."/>
            <person name="Reddy T."/>
            <person name="Daum C."/>
            <person name="Shapiro N."/>
            <person name="Ivanova N."/>
            <person name="Kyrpides N."/>
            <person name="Woyke T."/>
        </authorList>
    </citation>
    <scope>NUCLEOTIDE SEQUENCE [LARGE SCALE GENOMIC DNA]</scope>
    <source>
        <strain evidence="10">128R</strain>
    </source>
</reference>
<comment type="caution">
    <text evidence="10">The sequence shown here is derived from an EMBL/GenBank/DDBJ whole genome shotgun (WGS) entry which is preliminary data.</text>
</comment>
<evidence type="ECO:0000256" key="7">
    <source>
        <dbReference type="ARBA" id="ARBA00023136"/>
    </source>
</evidence>
<feature type="transmembrane region" description="Helical" evidence="9">
    <location>
        <begin position="388"/>
        <end position="408"/>
    </location>
</feature>
<feature type="transmembrane region" description="Helical" evidence="9">
    <location>
        <begin position="12"/>
        <end position="32"/>
    </location>
</feature>
<feature type="transmembrane region" description="Helical" evidence="9">
    <location>
        <begin position="194"/>
        <end position="213"/>
    </location>
</feature>
<feature type="transmembrane region" description="Helical" evidence="9">
    <location>
        <begin position="225"/>
        <end position="251"/>
    </location>
</feature>
<feature type="transmembrane region" description="Helical" evidence="9">
    <location>
        <begin position="92"/>
        <end position="117"/>
    </location>
</feature>
<keyword evidence="6 9" id="KW-1133">Transmembrane helix</keyword>
<feature type="transmembrane region" description="Helical" evidence="9">
    <location>
        <begin position="323"/>
        <end position="343"/>
    </location>
</feature>
<name>A0A542CV83_SERFO</name>
<gene>
    <name evidence="10" type="ORF">FHU10_1704</name>
</gene>
<dbReference type="AlphaFoldDB" id="A0A542CV83"/>
<comment type="subcellular location">
    <subcellularLocation>
        <location evidence="1">Cell membrane</location>
        <topology evidence="1">Multi-pass membrane protein</topology>
    </subcellularLocation>
</comment>
<evidence type="ECO:0000256" key="1">
    <source>
        <dbReference type="ARBA" id="ARBA00004651"/>
    </source>
</evidence>
<dbReference type="InterPro" id="IPR002293">
    <property type="entry name" value="AA/rel_permease1"/>
</dbReference>
<evidence type="ECO:0000256" key="9">
    <source>
        <dbReference type="SAM" id="Phobius"/>
    </source>
</evidence>
<feature type="transmembrane region" description="Helical" evidence="9">
    <location>
        <begin position="414"/>
        <end position="433"/>
    </location>
</feature>
<evidence type="ECO:0000256" key="5">
    <source>
        <dbReference type="ARBA" id="ARBA00022692"/>
    </source>
</evidence>
<feature type="transmembrane region" description="Helical" evidence="9">
    <location>
        <begin position="123"/>
        <end position="142"/>
    </location>
</feature>
<dbReference type="EMBL" id="VISQ01000001">
    <property type="protein sequence ID" value="TVZ69209.1"/>
    <property type="molecule type" value="Genomic_DNA"/>
</dbReference>
<dbReference type="Pfam" id="PF13520">
    <property type="entry name" value="AA_permease_2"/>
    <property type="match status" value="1"/>
</dbReference>
<keyword evidence="7 9" id="KW-0472">Membrane</keyword>
<accession>A0A542CV83</accession>
<keyword evidence="4" id="KW-1003">Cell membrane</keyword>
<organism evidence="10">
    <name type="scientific">Serratia fonticola</name>
    <dbReference type="NCBI Taxonomy" id="47917"/>
    <lineage>
        <taxon>Bacteria</taxon>
        <taxon>Pseudomonadati</taxon>
        <taxon>Pseudomonadota</taxon>
        <taxon>Gammaproteobacteria</taxon>
        <taxon>Enterobacterales</taxon>
        <taxon>Yersiniaceae</taxon>
        <taxon>Serratia</taxon>
    </lineage>
</organism>
<dbReference type="GO" id="GO:0005886">
    <property type="term" value="C:plasma membrane"/>
    <property type="evidence" value="ECO:0007669"/>
    <property type="project" value="UniProtKB-SubCell"/>
</dbReference>
<keyword evidence="5 9" id="KW-0812">Transmembrane</keyword>
<sequence length="483" mass="51628">MGSNRQTTQRMGLTALTIMTASNMMGSGVFMLPSSLAQIGSISVWGWALTFCGVLALALVFAKVSELAPCKGGVIANIGNAFGPFIGLQTTLFYWLSTWIGNCALLVSGVGYLSYFFPTLHQPLHAALACIAILWIFVALGLQGARIVGYAQIFTGTCMLLVVLGIGTLGWFHFDYRLYTHAYNVTGQSNTHAILTAALISLWGFLGLESASVSEAQIINPKRNIPLATICGLGIAALCYVCSSNVIMGILPHQQLIASTSPFADTARLLWGTAAGDCISAMAIIACLGAMPGWQILQTEVPRSAAQAGLFPSMFAATNRHGVAYKGLICTACLMTGVILLTISPHLEQQFRTIIILAISACLIPYAFAAISLPVMMVTQKFRRGRQFAIYSALSLLGLAFVAAALTGAGTQPLFWGIILQMVTIPLYLLFIMRQQASSKFTEGSAISALRSERRLGHEPSAPISAGNTGSRYLIETVYKEQQ</sequence>
<evidence type="ECO:0000256" key="4">
    <source>
        <dbReference type="ARBA" id="ARBA00022475"/>
    </source>
</evidence>
<feature type="transmembrane region" description="Helical" evidence="9">
    <location>
        <begin position="271"/>
        <end position="294"/>
    </location>
</feature>
<dbReference type="GO" id="GO:0022857">
    <property type="term" value="F:transmembrane transporter activity"/>
    <property type="evidence" value="ECO:0007669"/>
    <property type="project" value="InterPro"/>
</dbReference>
<feature type="transmembrane region" description="Helical" evidence="9">
    <location>
        <begin position="44"/>
        <end position="62"/>
    </location>
</feature>
<proteinExistence type="inferred from homology"/>
<comment type="function">
    <text evidence="8">Major component of the acid-resistance (AR) system allowing enteric pathogens to survive the acidic environment in the stomach. Exchanges extracellular arginine for its intracellular decarboxylation product agmatine (Agm) thereby expelling intracellular protons. Probably undergoes several conformational states in order to translocate the substrate across the membrane; keeps the substrate accessible to only 1 side of the membrane at a time by opening and closing 3 membrane-internal gates.</text>
</comment>
<evidence type="ECO:0000256" key="6">
    <source>
        <dbReference type="ARBA" id="ARBA00022989"/>
    </source>
</evidence>
<comment type="similarity">
    <text evidence="2">Belongs to the amino acid-polyamine-organocation (APC) superfamily. Basic amino acid/polyamine antiporter (APA) (TC 2.A.3.2) family.</text>
</comment>